<protein>
    <submittedName>
        <fullName evidence="2">Uncharacterized protein</fullName>
    </submittedName>
</protein>
<dbReference type="EMBL" id="BEXD01003904">
    <property type="protein sequence ID" value="GBC03728.1"/>
    <property type="molecule type" value="Genomic_DNA"/>
</dbReference>
<proteinExistence type="predicted"/>
<dbReference type="Proteomes" id="UP000247702">
    <property type="component" value="Unassembled WGS sequence"/>
</dbReference>
<evidence type="ECO:0000256" key="1">
    <source>
        <dbReference type="SAM" id="MobiDB-lite"/>
    </source>
</evidence>
<sequence length="102" mass="11835">MPSKRANSSTESLHASKRLESDITDEQESQIIPKSANKTSWVWDYFVEKTDGRVYCQYIEKDSENEIVCGASLLYKTQTSSMSYYLGDKHKVFNKKKEQQLK</sequence>
<accession>A0A2Z6RLC4</accession>
<feature type="region of interest" description="Disordered" evidence="1">
    <location>
        <begin position="1"/>
        <end position="31"/>
    </location>
</feature>
<feature type="compositionally biased region" description="Polar residues" evidence="1">
    <location>
        <begin position="1"/>
        <end position="13"/>
    </location>
</feature>
<name>A0A2Z6RLC4_9GLOM</name>
<reference evidence="2 3" key="1">
    <citation type="submission" date="2017-11" db="EMBL/GenBank/DDBJ databases">
        <title>The genome of Rhizophagus clarus HR1 reveals common genetic basis of auxotrophy among arbuscular mycorrhizal fungi.</title>
        <authorList>
            <person name="Kobayashi Y."/>
        </authorList>
    </citation>
    <scope>NUCLEOTIDE SEQUENCE [LARGE SCALE GENOMIC DNA]</scope>
    <source>
        <strain evidence="2 3">HR1</strain>
    </source>
</reference>
<keyword evidence="3" id="KW-1185">Reference proteome</keyword>
<evidence type="ECO:0000313" key="3">
    <source>
        <dbReference type="Proteomes" id="UP000247702"/>
    </source>
</evidence>
<organism evidence="2 3">
    <name type="scientific">Rhizophagus clarus</name>
    <dbReference type="NCBI Taxonomy" id="94130"/>
    <lineage>
        <taxon>Eukaryota</taxon>
        <taxon>Fungi</taxon>
        <taxon>Fungi incertae sedis</taxon>
        <taxon>Mucoromycota</taxon>
        <taxon>Glomeromycotina</taxon>
        <taxon>Glomeromycetes</taxon>
        <taxon>Glomerales</taxon>
        <taxon>Glomeraceae</taxon>
        <taxon>Rhizophagus</taxon>
    </lineage>
</organism>
<gene>
    <name evidence="2" type="ORF">RclHR1_00530003</name>
</gene>
<evidence type="ECO:0000313" key="2">
    <source>
        <dbReference type="EMBL" id="GBC03728.1"/>
    </source>
</evidence>
<comment type="caution">
    <text evidence="2">The sequence shown here is derived from an EMBL/GenBank/DDBJ whole genome shotgun (WGS) entry which is preliminary data.</text>
</comment>
<dbReference type="AlphaFoldDB" id="A0A2Z6RLC4"/>